<dbReference type="InterPro" id="IPR000330">
    <property type="entry name" value="SNF2_N"/>
</dbReference>
<comment type="caution">
    <text evidence="6">The sequence shown here is derived from an EMBL/GenBank/DDBJ whole genome shotgun (WGS) entry which is preliminary data.</text>
</comment>
<dbReference type="Pfam" id="PF00176">
    <property type="entry name" value="SNF2-rel_dom"/>
    <property type="match status" value="1"/>
</dbReference>
<dbReference type="InterPro" id="IPR013663">
    <property type="entry name" value="Helicase_SWF/SNF/SWI_bac"/>
</dbReference>
<keyword evidence="2" id="KW-0862">Zinc</keyword>
<dbReference type="OrthoDB" id="9760715at2"/>
<dbReference type="CDD" id="cd18012">
    <property type="entry name" value="DEXQc_arch_SWI2_SNF2"/>
    <property type="match status" value="1"/>
</dbReference>
<dbReference type="PROSITE" id="PS51192">
    <property type="entry name" value="HELICASE_ATP_BIND_1"/>
    <property type="match status" value="1"/>
</dbReference>
<dbReference type="InterPro" id="IPR049730">
    <property type="entry name" value="SNF2/RAD54-like_C"/>
</dbReference>
<accession>A0A369BHL4</accession>
<evidence type="ECO:0000313" key="6">
    <source>
        <dbReference type="EMBL" id="RCX21050.1"/>
    </source>
</evidence>
<dbReference type="EMBL" id="QPJT01000001">
    <property type="protein sequence ID" value="RCX21050.1"/>
    <property type="molecule type" value="Genomic_DNA"/>
</dbReference>
<evidence type="ECO:0000259" key="5">
    <source>
        <dbReference type="PROSITE" id="PS51194"/>
    </source>
</evidence>
<dbReference type="InterPro" id="IPR007527">
    <property type="entry name" value="Znf_SWIM"/>
</dbReference>
<dbReference type="PROSITE" id="PS51194">
    <property type="entry name" value="HELICASE_CTER"/>
    <property type="match status" value="1"/>
</dbReference>
<dbReference type="SUPFAM" id="SSF52540">
    <property type="entry name" value="P-loop containing nucleoside triphosphate hydrolases"/>
    <property type="match status" value="2"/>
</dbReference>
<evidence type="ECO:0000259" key="4">
    <source>
        <dbReference type="PROSITE" id="PS51192"/>
    </source>
</evidence>
<keyword evidence="2" id="KW-0863">Zinc-finger</keyword>
<feature type="domain" description="Helicase C-terminal" evidence="5">
    <location>
        <begin position="913"/>
        <end position="1075"/>
    </location>
</feature>
<protein>
    <submittedName>
        <fullName evidence="6">SWIM zinc finger protein</fullName>
    </submittedName>
</protein>
<evidence type="ECO:0000313" key="7">
    <source>
        <dbReference type="Proteomes" id="UP000253034"/>
    </source>
</evidence>
<dbReference type="SMART" id="SM00490">
    <property type="entry name" value="HELICc"/>
    <property type="match status" value="1"/>
</dbReference>
<dbReference type="InterPro" id="IPR001650">
    <property type="entry name" value="Helicase_C-like"/>
</dbReference>
<dbReference type="Pfam" id="PF00271">
    <property type="entry name" value="Helicase_C"/>
    <property type="match status" value="1"/>
</dbReference>
<dbReference type="PANTHER" id="PTHR10799">
    <property type="entry name" value="SNF2/RAD54 HELICASE FAMILY"/>
    <property type="match status" value="1"/>
</dbReference>
<evidence type="ECO:0000259" key="3">
    <source>
        <dbReference type="PROSITE" id="PS50966"/>
    </source>
</evidence>
<sequence>MFNISYESISKLATPAAYNRGKEYYEWQRVKSVSFIQDKIIFDASVVGRDVYSVQIQFDSSGSIYNAHCNCREYECQSCICKHIVAVLLVIKSKQEQGFFDGLGSRQISGQIFDYFQNMPVSNRSEVMLETTYKFQKRARGPSGTYSALSFRLGQDNLYMIRELKSFFQSMERNEPVVMGKGFTFNPLKHCFRDRDLPVINLVKELYEAENTSAKVHPGHGRASLFRDRDVVMPSAVAARFFELMGDKPFKAVVNGVAYDEMTVKQEDFPIKFIISMEGKSLDLKIDCDEQLMPITEEGEYFFSEGSIYKTSKKQQESFKPFYIAILGLKDRVVSFYGWDKERFVSEVLPFARNVGEVIIHENVLKAMEKRELIAEIYVDRIESAISAELRFIYGERIINPFKAEEKKPEHVGKILVRDMEREGAILDILGESEFKVLNDQIYMEDEDNIADFVFNIIPSLQKYCNIYYSESFKKTVVKNNVFWSGKMKLNTRTDFLEISFDTEGIEKCELAGLLEAIKASKRYYRLRDGAFLSLDTDGLRSVAALTECLELDASSFEVGLVKVPKYKALYIEKHLDMQAYNDIEKDEALVEFVESVSRSSDSDFVMPQGINATLREYQKIGFKWLKSMCRCGLGAILADDMGLGKTLQVIALLMSEKEEKGASSSLVVVPTSLLYNWQSEIEKFAPGLTCILIAGSRDERQDQIKAIAQYDIAITSYPLLRRDIQQYGDMKFRYCILDEAQHIKNPGSQNARAAKQITARNKLAMTGTPMENALDELWSVFDFILPDYLFSYSRFMERYEKPIVREESMEAMEELRRHIKPFILRRIKSEVLRELPEKIEHRIDAQLGKEQKKLYLSYLHRIRNELEGDINQSGFEKNRIRILAALTRLRQICCHPSIFIEDFQGQSGKMLLLQEIIDESVSGGHRILLFSQFTRMLDIIRQWLGHRGIGYLYLDGSVKAAERSKMISDFNAGQGSVFLISLKAGGTGLNLTGADTVIHYDPWWNPAVEEQATDRAYRIGQMKSVHVMKLITKGTIEEKIYNLQEKKRRLIDSVIQPGDTVISKMTPEEIKSLFE</sequence>
<keyword evidence="1" id="KW-0378">Hydrolase</keyword>
<evidence type="ECO:0000256" key="2">
    <source>
        <dbReference type="PROSITE-ProRule" id="PRU00325"/>
    </source>
</evidence>
<dbReference type="InterPro" id="IPR027417">
    <property type="entry name" value="P-loop_NTPase"/>
</dbReference>
<keyword evidence="2" id="KW-0479">Metal-binding</keyword>
<organism evidence="6 7">
    <name type="scientific">Anaerobacterium chartisolvens</name>
    <dbReference type="NCBI Taxonomy" id="1297424"/>
    <lineage>
        <taxon>Bacteria</taxon>
        <taxon>Bacillati</taxon>
        <taxon>Bacillota</taxon>
        <taxon>Clostridia</taxon>
        <taxon>Eubacteriales</taxon>
        <taxon>Oscillospiraceae</taxon>
        <taxon>Anaerobacterium</taxon>
    </lineage>
</organism>
<dbReference type="AlphaFoldDB" id="A0A369BHL4"/>
<proteinExistence type="predicted"/>
<dbReference type="PROSITE" id="PS50966">
    <property type="entry name" value="ZF_SWIM"/>
    <property type="match status" value="1"/>
</dbReference>
<reference evidence="6 7" key="1">
    <citation type="submission" date="2018-07" db="EMBL/GenBank/DDBJ databases">
        <title>Genomic Encyclopedia of Type Strains, Phase IV (KMG-IV): sequencing the most valuable type-strain genomes for metagenomic binning, comparative biology and taxonomic classification.</title>
        <authorList>
            <person name="Goeker M."/>
        </authorList>
    </citation>
    <scope>NUCLEOTIDE SEQUENCE [LARGE SCALE GENOMIC DNA]</scope>
    <source>
        <strain evidence="6 7">DSM 27016</strain>
    </source>
</reference>
<dbReference type="InterPro" id="IPR014001">
    <property type="entry name" value="Helicase_ATP-bd"/>
</dbReference>
<dbReference type="CDD" id="cd18793">
    <property type="entry name" value="SF2_C_SNF"/>
    <property type="match status" value="1"/>
</dbReference>
<dbReference type="Gene3D" id="3.40.50.300">
    <property type="entry name" value="P-loop containing nucleotide triphosphate hydrolases"/>
    <property type="match status" value="1"/>
</dbReference>
<name>A0A369BHL4_9FIRM</name>
<dbReference type="Gene3D" id="3.40.50.10810">
    <property type="entry name" value="Tandem AAA-ATPase domain"/>
    <property type="match status" value="1"/>
</dbReference>
<dbReference type="GO" id="GO:0005524">
    <property type="term" value="F:ATP binding"/>
    <property type="evidence" value="ECO:0007669"/>
    <property type="project" value="InterPro"/>
</dbReference>
<evidence type="ECO:0000256" key="1">
    <source>
        <dbReference type="ARBA" id="ARBA00022801"/>
    </source>
</evidence>
<dbReference type="GO" id="GO:0016787">
    <property type="term" value="F:hydrolase activity"/>
    <property type="evidence" value="ECO:0007669"/>
    <property type="project" value="UniProtKB-KW"/>
</dbReference>
<dbReference type="Pfam" id="PF08455">
    <property type="entry name" value="SNF2_assoc"/>
    <property type="match status" value="1"/>
</dbReference>
<feature type="domain" description="Helicase ATP-binding" evidence="4">
    <location>
        <begin position="627"/>
        <end position="788"/>
    </location>
</feature>
<dbReference type="SMART" id="SM00487">
    <property type="entry name" value="DEXDc"/>
    <property type="match status" value="1"/>
</dbReference>
<dbReference type="GO" id="GO:0008270">
    <property type="term" value="F:zinc ion binding"/>
    <property type="evidence" value="ECO:0007669"/>
    <property type="project" value="UniProtKB-KW"/>
</dbReference>
<gene>
    <name evidence="6" type="ORF">DFR58_101260</name>
</gene>
<dbReference type="FunFam" id="3.40.50.300:FF:000533">
    <property type="entry name" value="Helicase, Snf2 family"/>
    <property type="match status" value="1"/>
</dbReference>
<feature type="domain" description="SWIM-type" evidence="3">
    <location>
        <begin position="52"/>
        <end position="92"/>
    </location>
</feature>
<dbReference type="Pfam" id="PF04434">
    <property type="entry name" value="SWIM"/>
    <property type="match status" value="1"/>
</dbReference>
<keyword evidence="7" id="KW-1185">Reference proteome</keyword>
<dbReference type="Proteomes" id="UP000253034">
    <property type="component" value="Unassembled WGS sequence"/>
</dbReference>
<dbReference type="RefSeq" id="WP_114295991.1">
    <property type="nucleotide sequence ID" value="NZ_QPJT01000001.1"/>
</dbReference>
<dbReference type="InterPro" id="IPR038718">
    <property type="entry name" value="SNF2-like_sf"/>
</dbReference>